<feature type="compositionally biased region" description="Polar residues" evidence="1">
    <location>
        <begin position="70"/>
        <end position="80"/>
    </location>
</feature>
<feature type="region of interest" description="Disordered" evidence="1">
    <location>
        <begin position="150"/>
        <end position="218"/>
    </location>
</feature>
<dbReference type="AlphaFoldDB" id="A0A8K0NVT8"/>
<organism evidence="2 3">
    <name type="scientific">Filobasidium floriforme</name>
    <dbReference type="NCBI Taxonomy" id="5210"/>
    <lineage>
        <taxon>Eukaryota</taxon>
        <taxon>Fungi</taxon>
        <taxon>Dikarya</taxon>
        <taxon>Basidiomycota</taxon>
        <taxon>Agaricomycotina</taxon>
        <taxon>Tremellomycetes</taxon>
        <taxon>Filobasidiales</taxon>
        <taxon>Filobasidiaceae</taxon>
        <taxon>Filobasidium</taxon>
    </lineage>
</organism>
<feature type="region of interest" description="Disordered" evidence="1">
    <location>
        <begin position="1"/>
        <end position="28"/>
    </location>
</feature>
<dbReference type="EMBL" id="JABELV010000003">
    <property type="protein sequence ID" value="KAG7575433.1"/>
    <property type="molecule type" value="Genomic_DNA"/>
</dbReference>
<feature type="compositionally biased region" description="Basic and acidic residues" evidence="1">
    <location>
        <begin position="154"/>
        <end position="193"/>
    </location>
</feature>
<accession>A0A8K0NVT8</accession>
<evidence type="ECO:0000256" key="1">
    <source>
        <dbReference type="SAM" id="MobiDB-lite"/>
    </source>
</evidence>
<proteinExistence type="predicted"/>
<feature type="region of interest" description="Disordered" evidence="1">
    <location>
        <begin position="70"/>
        <end position="104"/>
    </location>
</feature>
<sequence>MTRPRRKSSNNSSKYSWGAGSCSSGASTVVDHSDRYDSVFYTDHASFSQDSSSSSTLHRLLTKISSLFSSDRSGTISDIPSTEGIPLPKGTRGPSHNRLQRRSTQRKLISEALDSYAASNLTNTSLSGESVATRRADTFEAYAASREKKLTKKQLKEKAKLDRAESKRLQQEARKKEKESVKKAKKETKESKRRERRRITKAAPTRRPPIRRADFAVSAEIVPQVPISSGAPLKKRYYA</sequence>
<comment type="caution">
    <text evidence="2">The sequence shown here is derived from an EMBL/GenBank/DDBJ whole genome shotgun (WGS) entry which is preliminary data.</text>
</comment>
<evidence type="ECO:0000313" key="2">
    <source>
        <dbReference type="EMBL" id="KAG7575433.1"/>
    </source>
</evidence>
<protein>
    <submittedName>
        <fullName evidence="2">Uncharacterized protein</fullName>
    </submittedName>
</protein>
<dbReference type="Proteomes" id="UP000812966">
    <property type="component" value="Unassembled WGS sequence"/>
</dbReference>
<name>A0A8K0NVT8_9TREE</name>
<reference evidence="2" key="1">
    <citation type="submission" date="2020-04" db="EMBL/GenBank/DDBJ databases">
        <title>Analysis of mating type loci in Filobasidium floriforme.</title>
        <authorList>
            <person name="Nowrousian M."/>
        </authorList>
    </citation>
    <scope>NUCLEOTIDE SEQUENCE</scope>
    <source>
        <strain evidence="2">CBS 6242</strain>
    </source>
</reference>
<gene>
    <name evidence="2" type="ORF">FFLO_00252</name>
</gene>
<feature type="compositionally biased region" description="Low complexity" evidence="1">
    <location>
        <begin position="9"/>
        <end position="27"/>
    </location>
</feature>
<evidence type="ECO:0000313" key="3">
    <source>
        <dbReference type="Proteomes" id="UP000812966"/>
    </source>
</evidence>
<keyword evidence="3" id="KW-1185">Reference proteome</keyword>